<dbReference type="Pfam" id="PF13365">
    <property type="entry name" value="Trypsin_2"/>
    <property type="match status" value="1"/>
</dbReference>
<dbReference type="Proteomes" id="UP000005801">
    <property type="component" value="Unassembled WGS sequence"/>
</dbReference>
<dbReference type="PROSITE" id="PS51257">
    <property type="entry name" value="PROKAR_LIPOPROTEIN"/>
    <property type="match status" value="1"/>
</dbReference>
<proteinExistence type="predicted"/>
<evidence type="ECO:0000313" key="3">
    <source>
        <dbReference type="Proteomes" id="UP000005801"/>
    </source>
</evidence>
<reference evidence="2 3" key="1">
    <citation type="submission" date="2007-06" db="EMBL/GenBank/DDBJ databases">
        <authorList>
            <person name="Shimkets L."/>
            <person name="Ferriera S."/>
            <person name="Johnson J."/>
            <person name="Kravitz S."/>
            <person name="Beeson K."/>
            <person name="Sutton G."/>
            <person name="Rogers Y.-H."/>
            <person name="Friedman R."/>
            <person name="Frazier M."/>
            <person name="Venter J.C."/>
        </authorList>
    </citation>
    <scope>NUCLEOTIDE SEQUENCE [LARGE SCALE GENOMIC DNA]</scope>
    <source>
        <strain evidence="2 3">SIR-1</strain>
    </source>
</reference>
<dbReference type="STRING" id="391625.PPSIR1_26568"/>
<evidence type="ECO:0000256" key="1">
    <source>
        <dbReference type="ARBA" id="ARBA00022729"/>
    </source>
</evidence>
<dbReference type="SUPFAM" id="SSF50494">
    <property type="entry name" value="Trypsin-like serine proteases"/>
    <property type="match status" value="1"/>
</dbReference>
<dbReference type="eggNOG" id="COG3591">
    <property type="taxonomic scope" value="Bacteria"/>
</dbReference>
<gene>
    <name evidence="2" type="ORF">PPSIR1_26568</name>
</gene>
<dbReference type="AlphaFoldDB" id="A6GA79"/>
<dbReference type="InterPro" id="IPR009003">
    <property type="entry name" value="Peptidase_S1_PA"/>
</dbReference>
<accession>A6GA79</accession>
<dbReference type="InterPro" id="IPR043504">
    <property type="entry name" value="Peptidase_S1_PA_chymotrypsin"/>
</dbReference>
<sequence>MVRRGGTPLLFSFALGCSDPGAELCDEPESAGGDEVGAARLTSAGWGESTIAEFDGLARRLLDDETVSSSGQPLGFRNWGLEDPRVPVNSESDLQSYPLRTVALVRLQYPKKNSVGYWLERGTGFLVGPRHLLTNRHVVGGTWGDLNEWIEDPPEFFSLDVFPGRSSEVLLNGGAWAVERVIWNPFPETMYDDYALLILTDDEERSGQFGRMGLCRASKGTLDELSVFTAGYPAPTEACDQSPEADEEGCPCAGWMYFQSCAVEEVESQQLIHSCASQPGQSGSPLWVDECPGGTRCSVGIHYGKIGLDAGAVRWEDDDIDWLHARICEWPSDHAPMPPFCD</sequence>
<comment type="caution">
    <text evidence="2">The sequence shown here is derived from an EMBL/GenBank/DDBJ whole genome shotgun (WGS) entry which is preliminary data.</text>
</comment>
<evidence type="ECO:0000313" key="2">
    <source>
        <dbReference type="EMBL" id="EDM77181.1"/>
    </source>
</evidence>
<dbReference type="PANTHER" id="PTHR15462:SF8">
    <property type="entry name" value="SERINE PROTEASE"/>
    <property type="match status" value="1"/>
</dbReference>
<dbReference type="EMBL" id="ABCS01000050">
    <property type="protein sequence ID" value="EDM77181.1"/>
    <property type="molecule type" value="Genomic_DNA"/>
</dbReference>
<keyword evidence="1" id="KW-0732">Signal</keyword>
<protein>
    <recommendedName>
        <fullName evidence="4">Serine protease</fullName>
    </recommendedName>
</protein>
<keyword evidence="3" id="KW-1185">Reference proteome</keyword>
<evidence type="ECO:0008006" key="4">
    <source>
        <dbReference type="Google" id="ProtNLM"/>
    </source>
</evidence>
<dbReference type="InterPro" id="IPR050966">
    <property type="entry name" value="Glutamyl_endopeptidase"/>
</dbReference>
<organism evidence="2 3">
    <name type="scientific">Plesiocystis pacifica SIR-1</name>
    <dbReference type="NCBI Taxonomy" id="391625"/>
    <lineage>
        <taxon>Bacteria</taxon>
        <taxon>Pseudomonadati</taxon>
        <taxon>Myxococcota</taxon>
        <taxon>Polyangia</taxon>
        <taxon>Nannocystales</taxon>
        <taxon>Nannocystaceae</taxon>
        <taxon>Plesiocystis</taxon>
    </lineage>
</organism>
<dbReference type="Gene3D" id="2.40.10.10">
    <property type="entry name" value="Trypsin-like serine proteases"/>
    <property type="match status" value="2"/>
</dbReference>
<dbReference type="PANTHER" id="PTHR15462">
    <property type="entry name" value="SERINE PROTEASE"/>
    <property type="match status" value="1"/>
</dbReference>
<name>A6GA79_9BACT</name>